<proteinExistence type="predicted"/>
<organism evidence="1 2">
    <name type="scientific">Malus domestica</name>
    <name type="common">Apple</name>
    <name type="synonym">Pyrus malus</name>
    <dbReference type="NCBI Taxonomy" id="3750"/>
    <lineage>
        <taxon>Eukaryota</taxon>
        <taxon>Viridiplantae</taxon>
        <taxon>Streptophyta</taxon>
        <taxon>Embryophyta</taxon>
        <taxon>Tracheophyta</taxon>
        <taxon>Spermatophyta</taxon>
        <taxon>Magnoliopsida</taxon>
        <taxon>eudicotyledons</taxon>
        <taxon>Gunneridae</taxon>
        <taxon>Pentapetalae</taxon>
        <taxon>rosids</taxon>
        <taxon>fabids</taxon>
        <taxon>Rosales</taxon>
        <taxon>Rosaceae</taxon>
        <taxon>Amygdaloideae</taxon>
        <taxon>Maleae</taxon>
        <taxon>Malus</taxon>
    </lineage>
</organism>
<protein>
    <submittedName>
        <fullName evidence="1">Uncharacterized protein</fullName>
    </submittedName>
</protein>
<comment type="caution">
    <text evidence="1">The sequence shown here is derived from an EMBL/GenBank/DDBJ whole genome shotgun (WGS) entry which is preliminary data.</text>
</comment>
<gene>
    <name evidence="1" type="ORF">DVH24_011491</name>
</gene>
<evidence type="ECO:0000313" key="2">
    <source>
        <dbReference type="Proteomes" id="UP000290289"/>
    </source>
</evidence>
<dbReference type="EMBL" id="RDQH01000331">
    <property type="protein sequence ID" value="RXH99166.1"/>
    <property type="molecule type" value="Genomic_DNA"/>
</dbReference>
<dbReference type="Proteomes" id="UP000290289">
    <property type="component" value="Chromosome 5"/>
</dbReference>
<evidence type="ECO:0000313" key="1">
    <source>
        <dbReference type="EMBL" id="RXH99166.1"/>
    </source>
</evidence>
<dbReference type="AlphaFoldDB" id="A0A498JVQ0"/>
<keyword evidence="2" id="KW-1185">Reference proteome</keyword>
<sequence length="120" mass="13595">MNRYTIYMQPLVTGCWSAQLFLRHLNDDGCSWSRHCRAWLGYVYIPVVDSGRVGLWLVENLVAHGFGGKVATWVEHTPPNVVFSTSGSRCAWGAWGTWCSGAHRHRQLARLSLHFYTSPS</sequence>
<accession>A0A498JVQ0</accession>
<name>A0A498JVQ0_MALDO</name>
<reference evidence="1 2" key="1">
    <citation type="submission" date="2018-10" db="EMBL/GenBank/DDBJ databases">
        <title>A high-quality apple genome assembly.</title>
        <authorList>
            <person name="Hu J."/>
        </authorList>
    </citation>
    <scope>NUCLEOTIDE SEQUENCE [LARGE SCALE GENOMIC DNA]</scope>
    <source>
        <strain evidence="2">cv. HFTH1</strain>
        <tissue evidence="1">Young leaf</tissue>
    </source>
</reference>
<dbReference type="PROSITE" id="PS51257">
    <property type="entry name" value="PROKAR_LIPOPROTEIN"/>
    <property type="match status" value="1"/>
</dbReference>